<dbReference type="EMBL" id="CP065592">
    <property type="protein sequence ID" value="QPQ54596.1"/>
    <property type="molecule type" value="Genomic_DNA"/>
</dbReference>
<dbReference type="Proteomes" id="UP000594873">
    <property type="component" value="Chromosome"/>
</dbReference>
<evidence type="ECO:0000313" key="2">
    <source>
        <dbReference type="Proteomes" id="UP000594873"/>
    </source>
</evidence>
<protein>
    <submittedName>
        <fullName evidence="1">DUF3572 domain-containing protein</fullName>
    </submittedName>
</protein>
<proteinExistence type="predicted"/>
<name>A0A7T2LLK7_9SPHN</name>
<dbReference type="Pfam" id="PF12096">
    <property type="entry name" value="DUF3572"/>
    <property type="match status" value="1"/>
</dbReference>
<keyword evidence="2" id="KW-1185">Reference proteome</keyword>
<sequence>MPTMDASSEDFATVYALSALAWILAEDSRAQRLIALTGLTPDDLRLRLSNPAVLAAVLGFLEAHEPDLIACAAATGVTPADLVAARRSLEG</sequence>
<evidence type="ECO:0000313" key="1">
    <source>
        <dbReference type="EMBL" id="QPQ54596.1"/>
    </source>
</evidence>
<gene>
    <name evidence="1" type="ORF">IC614_09695</name>
</gene>
<accession>A0A7T2LLK7</accession>
<reference evidence="1 2" key="1">
    <citation type="submission" date="2020-11" db="EMBL/GenBank/DDBJ databases">
        <title>Genome seq and assembly of Sphingosinicella sp.</title>
        <authorList>
            <person name="Chhetri G."/>
        </authorList>
    </citation>
    <scope>NUCLEOTIDE SEQUENCE [LARGE SCALE GENOMIC DNA]</scope>
    <source>
        <strain evidence="1 2">UDD2</strain>
    </source>
</reference>
<organism evidence="1 2">
    <name type="scientific">Allosphingosinicella flava</name>
    <dbReference type="NCBI Taxonomy" id="2771430"/>
    <lineage>
        <taxon>Bacteria</taxon>
        <taxon>Pseudomonadati</taxon>
        <taxon>Pseudomonadota</taxon>
        <taxon>Alphaproteobacteria</taxon>
        <taxon>Sphingomonadales</taxon>
        <taxon>Sphingomonadaceae</taxon>
        <taxon>Allosphingosinicella</taxon>
    </lineage>
</organism>
<dbReference type="InterPro" id="IPR021955">
    <property type="entry name" value="DUF3572"/>
</dbReference>
<dbReference type="AlphaFoldDB" id="A0A7T2LLK7"/>
<dbReference type="KEGG" id="sflv:IC614_09695"/>